<dbReference type="Pfam" id="PF14543">
    <property type="entry name" value="TAXi_N"/>
    <property type="match status" value="1"/>
</dbReference>
<evidence type="ECO:0000256" key="5">
    <source>
        <dbReference type="ARBA" id="ARBA00022729"/>
    </source>
</evidence>
<dbReference type="PROSITE" id="PS00141">
    <property type="entry name" value="ASP_PROTEASE"/>
    <property type="match status" value="1"/>
</dbReference>
<comment type="caution">
    <text evidence="11">The sequence shown here is derived from an EMBL/GenBank/DDBJ whole genome shotgun (WGS) entry which is preliminary data.</text>
</comment>
<feature type="transmembrane region" description="Helical" evidence="9">
    <location>
        <begin position="9"/>
        <end position="26"/>
    </location>
</feature>
<dbReference type="GO" id="GO:0004190">
    <property type="term" value="F:aspartic-type endopeptidase activity"/>
    <property type="evidence" value="ECO:0007669"/>
    <property type="project" value="UniProtKB-KW"/>
</dbReference>
<proteinExistence type="inferred from homology"/>
<dbReference type="PROSITE" id="PS51767">
    <property type="entry name" value="PEPTIDASE_A1"/>
    <property type="match status" value="1"/>
</dbReference>
<dbReference type="InterPro" id="IPR033121">
    <property type="entry name" value="PEPTIDASE_A1"/>
</dbReference>
<evidence type="ECO:0000256" key="8">
    <source>
        <dbReference type="ARBA" id="ARBA00023180"/>
    </source>
</evidence>
<keyword evidence="7" id="KW-0378">Hydrolase</keyword>
<dbReference type="FunFam" id="2.40.70.10:FF:000016">
    <property type="entry name" value="Probable aspartic protease At2g35615"/>
    <property type="match status" value="1"/>
</dbReference>
<evidence type="ECO:0000256" key="6">
    <source>
        <dbReference type="ARBA" id="ARBA00022750"/>
    </source>
</evidence>
<keyword evidence="9" id="KW-0472">Membrane</keyword>
<evidence type="ECO:0000313" key="12">
    <source>
        <dbReference type="Proteomes" id="UP000257109"/>
    </source>
</evidence>
<dbReference type="InterPro" id="IPR001969">
    <property type="entry name" value="Aspartic_peptidase_AS"/>
</dbReference>
<dbReference type="CDD" id="cd05476">
    <property type="entry name" value="pepsin_A_like_plant"/>
    <property type="match status" value="1"/>
</dbReference>
<dbReference type="AlphaFoldDB" id="A0A371G8X1"/>
<keyword evidence="3" id="KW-0964">Secreted</keyword>
<dbReference type="InterPro" id="IPR032861">
    <property type="entry name" value="TAXi_N"/>
</dbReference>
<comment type="subcellular location">
    <subcellularLocation>
        <location evidence="1">Secreted</location>
    </subcellularLocation>
</comment>
<dbReference type="GO" id="GO:0005576">
    <property type="term" value="C:extracellular region"/>
    <property type="evidence" value="ECO:0007669"/>
    <property type="project" value="UniProtKB-SubCell"/>
</dbReference>
<evidence type="ECO:0000259" key="10">
    <source>
        <dbReference type="PROSITE" id="PS51767"/>
    </source>
</evidence>
<dbReference type="PANTHER" id="PTHR47967">
    <property type="entry name" value="OS07G0603500 PROTEIN-RELATED"/>
    <property type="match status" value="1"/>
</dbReference>
<dbReference type="PANTHER" id="PTHR47967:SF128">
    <property type="entry name" value="ASPARTIC PROTEINASE CDR1-LIKE"/>
    <property type="match status" value="1"/>
</dbReference>
<reference evidence="11" key="1">
    <citation type="submission" date="2018-05" db="EMBL/GenBank/DDBJ databases">
        <title>Draft genome of Mucuna pruriens seed.</title>
        <authorList>
            <person name="Nnadi N.E."/>
            <person name="Vos R."/>
            <person name="Hasami M.H."/>
            <person name="Devisetty U.K."/>
            <person name="Aguiy J.C."/>
        </authorList>
    </citation>
    <scope>NUCLEOTIDE SEQUENCE [LARGE SCALE GENOMIC DNA]</scope>
    <source>
        <strain evidence="11">JCA_2017</strain>
    </source>
</reference>
<evidence type="ECO:0000256" key="2">
    <source>
        <dbReference type="ARBA" id="ARBA00007447"/>
    </source>
</evidence>
<dbReference type="EMBL" id="QJKJ01006359">
    <property type="protein sequence ID" value="RDX87007.1"/>
    <property type="molecule type" value="Genomic_DNA"/>
</dbReference>
<keyword evidence="9" id="KW-0812">Transmembrane</keyword>
<keyword evidence="8" id="KW-0325">Glycoprotein</keyword>
<name>A0A371G8X1_MUCPR</name>
<dbReference type="GO" id="GO:0006508">
    <property type="term" value="P:proteolysis"/>
    <property type="evidence" value="ECO:0007669"/>
    <property type="project" value="UniProtKB-KW"/>
</dbReference>
<keyword evidence="5" id="KW-0732">Signal</keyword>
<evidence type="ECO:0000256" key="1">
    <source>
        <dbReference type="ARBA" id="ARBA00004613"/>
    </source>
</evidence>
<dbReference type="Proteomes" id="UP000257109">
    <property type="component" value="Unassembled WGS sequence"/>
</dbReference>
<organism evidence="11 12">
    <name type="scientific">Mucuna pruriens</name>
    <name type="common">Velvet bean</name>
    <name type="synonym">Dolichos pruriens</name>
    <dbReference type="NCBI Taxonomy" id="157652"/>
    <lineage>
        <taxon>Eukaryota</taxon>
        <taxon>Viridiplantae</taxon>
        <taxon>Streptophyta</taxon>
        <taxon>Embryophyta</taxon>
        <taxon>Tracheophyta</taxon>
        <taxon>Spermatophyta</taxon>
        <taxon>Magnoliopsida</taxon>
        <taxon>eudicotyledons</taxon>
        <taxon>Gunneridae</taxon>
        <taxon>Pentapetalae</taxon>
        <taxon>rosids</taxon>
        <taxon>fabids</taxon>
        <taxon>Fabales</taxon>
        <taxon>Fabaceae</taxon>
        <taxon>Papilionoideae</taxon>
        <taxon>50 kb inversion clade</taxon>
        <taxon>NPAAA clade</taxon>
        <taxon>indigoferoid/millettioid clade</taxon>
        <taxon>Phaseoleae</taxon>
        <taxon>Mucuna</taxon>
    </lineage>
</organism>
<dbReference type="Gene3D" id="2.40.70.10">
    <property type="entry name" value="Acid Proteases"/>
    <property type="match status" value="2"/>
</dbReference>
<feature type="non-terminal residue" evidence="11">
    <location>
        <position position="1"/>
    </location>
</feature>
<dbReference type="SUPFAM" id="SSF50630">
    <property type="entry name" value="Acid proteases"/>
    <property type="match status" value="1"/>
</dbReference>
<evidence type="ECO:0000256" key="7">
    <source>
        <dbReference type="ARBA" id="ARBA00022801"/>
    </source>
</evidence>
<dbReference type="InterPro" id="IPR032799">
    <property type="entry name" value="TAXi_C"/>
</dbReference>
<dbReference type="Pfam" id="PF14541">
    <property type="entry name" value="TAXi_C"/>
    <property type="match status" value="1"/>
</dbReference>
<evidence type="ECO:0000256" key="9">
    <source>
        <dbReference type="SAM" id="Phobius"/>
    </source>
</evidence>
<dbReference type="InterPro" id="IPR021109">
    <property type="entry name" value="Peptidase_aspartic_dom_sf"/>
</dbReference>
<keyword evidence="4" id="KW-0645">Protease</keyword>
<feature type="domain" description="Peptidase A1" evidence="10">
    <location>
        <begin position="96"/>
        <end position="434"/>
    </location>
</feature>
<dbReference type="InterPro" id="IPR051708">
    <property type="entry name" value="Plant_Aspart_Prot_A1"/>
</dbReference>
<keyword evidence="9" id="KW-1133">Transmembrane helix</keyword>
<dbReference type="InterPro" id="IPR034161">
    <property type="entry name" value="Pepsin-like_plant"/>
</dbReference>
<dbReference type="OrthoDB" id="2747330at2759"/>
<sequence>MVITTKSQPLYSALSLLGIIHFFFFFPSEGTLSKHSINLIHRDSPLSPLYDPSSTHFDRLHNAFQRSLKRINHFKSSIVSNKGKTQVPMKPGGGEYLMKISLGTPPVEIIGIVDTGSDLIWTQCLPCIKCYNQTIPLFDPRHSKSYHTMSCHSKFCNTQNLENAKCDQKNRCEYGYSYADGSYTEGKLAFETLSLGTSNPISISNIVIGCAHNTAGIFDAAGSGLIGLGGGNLSLISQLGTGGKKFSYCLVPITKNSTSKINFGNDSVVSGPEVVTIPLITMAGPLLVTLEALSVGKERIAFAYKGDTKTNPDAVGGFMIIDTGTTLTLLPLHVYNGLVSALGKVITAKRVRDHNGTFSLCYERSIGHNIRLPIITMHFKGGDVKLHPANTFSWVRKNVVCLTMTSSDIAVLGNLAQMNFLVGYDLDARTVSFKRVDCTKQE</sequence>
<evidence type="ECO:0000256" key="3">
    <source>
        <dbReference type="ARBA" id="ARBA00022525"/>
    </source>
</evidence>
<protein>
    <submittedName>
        <fullName evidence="11">Aspartic proteinase CDR1</fullName>
    </submittedName>
</protein>
<keyword evidence="12" id="KW-1185">Reference proteome</keyword>
<evidence type="ECO:0000313" key="11">
    <source>
        <dbReference type="EMBL" id="RDX87007.1"/>
    </source>
</evidence>
<keyword evidence="6" id="KW-0064">Aspartyl protease</keyword>
<evidence type="ECO:0000256" key="4">
    <source>
        <dbReference type="ARBA" id="ARBA00022670"/>
    </source>
</evidence>
<accession>A0A371G8X1</accession>
<gene>
    <name evidence="11" type="primary">CDR1</name>
    <name evidence="11" type="ORF">CR513_31576</name>
</gene>
<comment type="similarity">
    <text evidence="2">Belongs to the peptidase A1 family.</text>
</comment>
<dbReference type="FunFam" id="2.40.70.10:FF:000050">
    <property type="entry name" value="Aspartic proteinase CDR1"/>
    <property type="match status" value="1"/>
</dbReference>